<dbReference type="RefSeq" id="WP_169699235.1">
    <property type="nucleotide sequence ID" value="NZ_LS974202.1"/>
</dbReference>
<dbReference type="PANTHER" id="PTHR30411:SF0">
    <property type="entry name" value="CYS-TRNA(PRO)_CYS-TRNA(CYS) DEACYLASE YBAK"/>
    <property type="match status" value="1"/>
</dbReference>
<evidence type="ECO:0000256" key="1">
    <source>
        <dbReference type="ARBA" id="ARBA00009798"/>
    </source>
</evidence>
<protein>
    <recommendedName>
        <fullName evidence="4">Cys-tRNA(Pro)/Cys-tRNA(Cys) deacylase</fullName>
        <ecNumber evidence="4">4.2.-.-</ecNumber>
    </recommendedName>
</protein>
<evidence type="ECO:0000259" key="5">
    <source>
        <dbReference type="Pfam" id="PF04073"/>
    </source>
</evidence>
<gene>
    <name evidence="6" type="ORF">MESINF_1594</name>
</gene>
<name>A0A7Z7PP62_9BACT</name>
<evidence type="ECO:0000313" key="6">
    <source>
        <dbReference type="EMBL" id="SSC13038.1"/>
    </source>
</evidence>
<dbReference type="NCBIfam" id="TIGR00011">
    <property type="entry name" value="YbaK_EbsC"/>
    <property type="match status" value="1"/>
</dbReference>
<dbReference type="InterPro" id="IPR004369">
    <property type="entry name" value="Prolyl-tRNA_editing_YbaK/EbsC"/>
</dbReference>
<evidence type="ECO:0000256" key="3">
    <source>
        <dbReference type="ARBA" id="ARBA00023239"/>
    </source>
</evidence>
<proteinExistence type="inferred from homology"/>
<dbReference type="EMBL" id="LS974202">
    <property type="protein sequence ID" value="SSC13038.1"/>
    <property type="molecule type" value="Genomic_DNA"/>
</dbReference>
<dbReference type="Pfam" id="PF04073">
    <property type="entry name" value="tRNA_edit"/>
    <property type="match status" value="1"/>
</dbReference>
<dbReference type="Gene3D" id="3.90.960.10">
    <property type="entry name" value="YbaK/aminoacyl-tRNA synthetase-associated domain"/>
    <property type="match status" value="1"/>
</dbReference>
<feature type="domain" description="YbaK/aminoacyl-tRNA synthetase-associated" evidence="5">
    <location>
        <begin position="30"/>
        <end position="145"/>
    </location>
</feature>
<keyword evidence="3 4" id="KW-0456">Lyase</keyword>
<dbReference type="CDD" id="cd00002">
    <property type="entry name" value="YbaK_deacylase"/>
    <property type="match status" value="1"/>
</dbReference>
<dbReference type="GO" id="GO:0006412">
    <property type="term" value="P:translation"/>
    <property type="evidence" value="ECO:0007669"/>
    <property type="project" value="UniProtKB-KW"/>
</dbReference>
<reference evidence="6 7" key="1">
    <citation type="submission" date="2017-01" db="EMBL/GenBank/DDBJ databases">
        <authorList>
            <person name="Erauso G."/>
        </authorList>
    </citation>
    <scope>NUCLEOTIDE SEQUENCE [LARGE SCALE GENOMIC DNA]</scope>
    <source>
        <strain evidence="6">MESINF1</strain>
    </source>
</reference>
<dbReference type="PANTHER" id="PTHR30411">
    <property type="entry name" value="CYTOPLASMIC PROTEIN"/>
    <property type="match status" value="1"/>
</dbReference>
<dbReference type="KEGG" id="minf:MESINF_1594"/>
<dbReference type="AlphaFoldDB" id="A0A7Z7PP62"/>
<sequence>MQKTNATRILDKMGIEYEVLEYDVDEDQLGAEHVAEELGISADMTMKTLVVKGDRSGVFVCCLRGDHEIDMKLLESITGDKNIETVPTSMLLSLTGYVRGGVSPLGMKKSYRILIDSHAISKEKVSMSAGKRGVQIWIKPTDVVKATKGEVKNFSREKH</sequence>
<dbReference type="InterPro" id="IPR007214">
    <property type="entry name" value="YbaK/aa-tRNA-synth-assoc-dom"/>
</dbReference>
<dbReference type="EC" id="4.2.-.-" evidence="4"/>
<dbReference type="Proteomes" id="UP000250796">
    <property type="component" value="Chromosome MESINF"/>
</dbReference>
<dbReference type="GO" id="GO:0002161">
    <property type="term" value="F:aminoacyl-tRNA deacylase activity"/>
    <property type="evidence" value="ECO:0007669"/>
    <property type="project" value="InterPro"/>
</dbReference>
<dbReference type="PIRSF" id="PIRSF006181">
    <property type="entry name" value="EbsC_YbaK"/>
    <property type="match status" value="1"/>
</dbReference>
<evidence type="ECO:0000313" key="7">
    <source>
        <dbReference type="Proteomes" id="UP000250796"/>
    </source>
</evidence>
<keyword evidence="7" id="KW-1185">Reference proteome</keyword>
<dbReference type="InterPro" id="IPR036754">
    <property type="entry name" value="YbaK/aa-tRNA-synt-asso_dom_sf"/>
</dbReference>
<dbReference type="GO" id="GO:0016829">
    <property type="term" value="F:lyase activity"/>
    <property type="evidence" value="ECO:0007669"/>
    <property type="project" value="UniProtKB-KW"/>
</dbReference>
<accession>A0A7Z7PP62</accession>
<organism evidence="6 7">
    <name type="scientific">Mesotoga infera</name>
    <dbReference type="NCBI Taxonomy" id="1236046"/>
    <lineage>
        <taxon>Bacteria</taxon>
        <taxon>Thermotogati</taxon>
        <taxon>Thermotogota</taxon>
        <taxon>Thermotogae</taxon>
        <taxon>Kosmotogales</taxon>
        <taxon>Kosmotogaceae</taxon>
        <taxon>Mesotoga</taxon>
    </lineage>
</organism>
<evidence type="ECO:0000256" key="2">
    <source>
        <dbReference type="ARBA" id="ARBA00022917"/>
    </source>
</evidence>
<dbReference type="SUPFAM" id="SSF55826">
    <property type="entry name" value="YbaK/ProRS associated domain"/>
    <property type="match status" value="1"/>
</dbReference>
<comment type="similarity">
    <text evidence="1 4">Belongs to the prolyl-tRNA editing family. YbaK/EbsC subfamily.</text>
</comment>
<keyword evidence="2 4" id="KW-0648">Protein biosynthesis</keyword>
<evidence type="ECO:0000256" key="4">
    <source>
        <dbReference type="PIRNR" id="PIRNR006181"/>
    </source>
</evidence>